<dbReference type="Pfam" id="PF00320">
    <property type="entry name" value="GATA"/>
    <property type="match status" value="2"/>
</dbReference>
<dbReference type="PANTHER" id="PTHR10071">
    <property type="entry name" value="TRANSCRIPTION FACTOR GATA FAMILY MEMBER"/>
    <property type="match status" value="1"/>
</dbReference>
<gene>
    <name evidence="9" type="ORF">R3P38DRAFT_2509013</name>
</gene>
<dbReference type="SUPFAM" id="SSF57716">
    <property type="entry name" value="Glucocorticoid receptor-like (DNA-binding domain)"/>
    <property type="match status" value="2"/>
</dbReference>
<evidence type="ECO:0000256" key="2">
    <source>
        <dbReference type="ARBA" id="ARBA00022723"/>
    </source>
</evidence>
<protein>
    <submittedName>
        <fullName evidence="9">GATA zinc finger domain-containing protein</fullName>
    </submittedName>
</protein>
<evidence type="ECO:0000256" key="3">
    <source>
        <dbReference type="ARBA" id="ARBA00022771"/>
    </source>
</evidence>
<evidence type="ECO:0000256" key="6">
    <source>
        <dbReference type="PROSITE-ProRule" id="PRU00094"/>
    </source>
</evidence>
<reference evidence="9 10" key="1">
    <citation type="journal article" date="2024" name="J Genomics">
        <title>Draft genome sequencing and assembly of Favolaschia claudopus CIRM-BRFM 2984 isolated from oak limbs.</title>
        <authorList>
            <person name="Navarro D."/>
            <person name="Drula E."/>
            <person name="Chaduli D."/>
            <person name="Cazenave R."/>
            <person name="Ahrendt S."/>
            <person name="Wang J."/>
            <person name="Lipzen A."/>
            <person name="Daum C."/>
            <person name="Barry K."/>
            <person name="Grigoriev I.V."/>
            <person name="Favel A."/>
            <person name="Rosso M.N."/>
            <person name="Martin F."/>
        </authorList>
    </citation>
    <scope>NUCLEOTIDE SEQUENCE [LARGE SCALE GENOMIC DNA]</scope>
    <source>
        <strain evidence="9 10">CIRM-BRFM 2984</strain>
    </source>
</reference>
<keyword evidence="5" id="KW-0539">Nucleus</keyword>
<dbReference type="GO" id="GO:0000981">
    <property type="term" value="F:DNA-binding transcription factor activity, RNA polymerase II-specific"/>
    <property type="evidence" value="ECO:0007669"/>
    <property type="project" value="TreeGrafter"/>
</dbReference>
<evidence type="ECO:0000313" key="10">
    <source>
        <dbReference type="Proteomes" id="UP001362999"/>
    </source>
</evidence>
<dbReference type="AlphaFoldDB" id="A0AAW0D1N0"/>
<dbReference type="PROSITE" id="PS50114">
    <property type="entry name" value="GATA_ZN_FINGER_2"/>
    <property type="match status" value="2"/>
</dbReference>
<dbReference type="EMBL" id="JAWWNJ010000011">
    <property type="protein sequence ID" value="KAK7045209.1"/>
    <property type="molecule type" value="Genomic_DNA"/>
</dbReference>
<evidence type="ECO:0000259" key="8">
    <source>
        <dbReference type="PROSITE" id="PS50114"/>
    </source>
</evidence>
<keyword evidence="10" id="KW-1185">Reference proteome</keyword>
<dbReference type="PROSITE" id="PS00344">
    <property type="entry name" value="GATA_ZN_FINGER_1"/>
    <property type="match status" value="1"/>
</dbReference>
<evidence type="ECO:0000256" key="4">
    <source>
        <dbReference type="ARBA" id="ARBA00022833"/>
    </source>
</evidence>
<feature type="compositionally biased region" description="Low complexity" evidence="7">
    <location>
        <begin position="64"/>
        <end position="85"/>
    </location>
</feature>
<feature type="domain" description="GATA-type" evidence="8">
    <location>
        <begin position="174"/>
        <end position="227"/>
    </location>
</feature>
<feature type="compositionally biased region" description="Polar residues" evidence="7">
    <location>
        <begin position="35"/>
        <end position="52"/>
    </location>
</feature>
<evidence type="ECO:0000256" key="5">
    <source>
        <dbReference type="ARBA" id="ARBA00023242"/>
    </source>
</evidence>
<name>A0AAW0D1N0_9AGAR</name>
<feature type="region of interest" description="Disordered" evidence="7">
    <location>
        <begin position="1"/>
        <end position="105"/>
    </location>
</feature>
<feature type="compositionally biased region" description="Low complexity" evidence="7">
    <location>
        <begin position="1"/>
        <end position="23"/>
    </location>
</feature>
<dbReference type="PRINTS" id="PR00619">
    <property type="entry name" value="GATAZNFINGER"/>
</dbReference>
<dbReference type="GO" id="GO:0005634">
    <property type="term" value="C:nucleus"/>
    <property type="evidence" value="ECO:0007669"/>
    <property type="project" value="UniProtKB-SubCell"/>
</dbReference>
<comment type="caution">
    <text evidence="9">The sequence shown here is derived from an EMBL/GenBank/DDBJ whole genome shotgun (WGS) entry which is preliminary data.</text>
</comment>
<sequence>MSGQYYYSQSSSSRNIPRSTYSSLSNAVPMPPPSNSSGYYQTSVAPTPQNYQGYGAPPGYTNAPSSPQYPTTPYTSTPLPTNNPYASAVPPYTSSHTYPSHPAPQPTALPDPGTSIKQCYNCGKLSTPLWRRDPVTQRTLCNACGLYQQQRREPRPQALIDADEGGQVPNLMEMMDGPRCTHCGTFKTSVWRRNKEGEQICNACGVYLRVNGRERPLTLPQSKVKPRAKHM</sequence>
<dbReference type="GO" id="GO:0000122">
    <property type="term" value="P:negative regulation of transcription by RNA polymerase II"/>
    <property type="evidence" value="ECO:0007669"/>
    <property type="project" value="TreeGrafter"/>
</dbReference>
<dbReference type="CDD" id="cd00202">
    <property type="entry name" value="ZnF_GATA"/>
    <property type="match status" value="2"/>
</dbReference>
<dbReference type="SMART" id="SM00401">
    <property type="entry name" value="ZnF_GATA"/>
    <property type="match status" value="2"/>
</dbReference>
<keyword evidence="4" id="KW-0862">Zinc</keyword>
<keyword evidence="2" id="KW-0479">Metal-binding</keyword>
<evidence type="ECO:0000256" key="7">
    <source>
        <dbReference type="SAM" id="MobiDB-lite"/>
    </source>
</evidence>
<feature type="domain" description="GATA-type" evidence="8">
    <location>
        <begin position="113"/>
        <end position="156"/>
    </location>
</feature>
<dbReference type="GO" id="GO:0000978">
    <property type="term" value="F:RNA polymerase II cis-regulatory region sequence-specific DNA binding"/>
    <property type="evidence" value="ECO:0007669"/>
    <property type="project" value="TreeGrafter"/>
</dbReference>
<accession>A0AAW0D1N0</accession>
<comment type="subcellular location">
    <subcellularLocation>
        <location evidence="1">Nucleus</location>
    </subcellularLocation>
</comment>
<dbReference type="Proteomes" id="UP001362999">
    <property type="component" value="Unassembled WGS sequence"/>
</dbReference>
<dbReference type="PANTHER" id="PTHR10071:SF281">
    <property type="entry name" value="BOX A-BINDING FACTOR-RELATED"/>
    <property type="match status" value="1"/>
</dbReference>
<dbReference type="GO" id="GO:0008270">
    <property type="term" value="F:zinc ion binding"/>
    <property type="evidence" value="ECO:0007669"/>
    <property type="project" value="UniProtKB-KW"/>
</dbReference>
<dbReference type="Gene3D" id="3.30.50.10">
    <property type="entry name" value="Erythroid Transcription Factor GATA-1, subunit A"/>
    <property type="match status" value="2"/>
</dbReference>
<evidence type="ECO:0000313" key="9">
    <source>
        <dbReference type="EMBL" id="KAK7045209.1"/>
    </source>
</evidence>
<dbReference type="InterPro" id="IPR013088">
    <property type="entry name" value="Znf_NHR/GATA"/>
</dbReference>
<dbReference type="GO" id="GO:0045944">
    <property type="term" value="P:positive regulation of transcription by RNA polymerase II"/>
    <property type="evidence" value="ECO:0007669"/>
    <property type="project" value="TreeGrafter"/>
</dbReference>
<organism evidence="9 10">
    <name type="scientific">Favolaschia claudopus</name>
    <dbReference type="NCBI Taxonomy" id="2862362"/>
    <lineage>
        <taxon>Eukaryota</taxon>
        <taxon>Fungi</taxon>
        <taxon>Dikarya</taxon>
        <taxon>Basidiomycota</taxon>
        <taxon>Agaricomycotina</taxon>
        <taxon>Agaricomycetes</taxon>
        <taxon>Agaricomycetidae</taxon>
        <taxon>Agaricales</taxon>
        <taxon>Marasmiineae</taxon>
        <taxon>Mycenaceae</taxon>
        <taxon>Favolaschia</taxon>
    </lineage>
</organism>
<dbReference type="InterPro" id="IPR039355">
    <property type="entry name" value="Transcription_factor_GATA"/>
</dbReference>
<keyword evidence="3 6" id="KW-0863">Zinc-finger</keyword>
<proteinExistence type="predicted"/>
<dbReference type="InterPro" id="IPR000679">
    <property type="entry name" value="Znf_GATA"/>
</dbReference>
<evidence type="ECO:0000256" key="1">
    <source>
        <dbReference type="ARBA" id="ARBA00004123"/>
    </source>
</evidence>